<sequence length="107" mass="11516">MLEQLGSPAAQACWNRLVLLPPITVRGLSLVFTIPTTLDSFLCRGSLVVQIWPPSVWIPAAVSWRFGAILSLGLVGCPDLATVGLNPCRGVLEIWCHSLPSRLKGVP</sequence>
<gene>
    <name evidence="1" type="ORF">SLEP1_g3384</name>
</gene>
<dbReference type="Proteomes" id="UP001054252">
    <property type="component" value="Unassembled WGS sequence"/>
</dbReference>
<comment type="caution">
    <text evidence="1">The sequence shown here is derived from an EMBL/GenBank/DDBJ whole genome shotgun (WGS) entry which is preliminary data.</text>
</comment>
<evidence type="ECO:0000313" key="1">
    <source>
        <dbReference type="EMBL" id="GKU89218.1"/>
    </source>
</evidence>
<dbReference type="AlphaFoldDB" id="A0AAV5HTY1"/>
<organism evidence="1 2">
    <name type="scientific">Rubroshorea leprosula</name>
    <dbReference type="NCBI Taxonomy" id="152421"/>
    <lineage>
        <taxon>Eukaryota</taxon>
        <taxon>Viridiplantae</taxon>
        <taxon>Streptophyta</taxon>
        <taxon>Embryophyta</taxon>
        <taxon>Tracheophyta</taxon>
        <taxon>Spermatophyta</taxon>
        <taxon>Magnoliopsida</taxon>
        <taxon>eudicotyledons</taxon>
        <taxon>Gunneridae</taxon>
        <taxon>Pentapetalae</taxon>
        <taxon>rosids</taxon>
        <taxon>malvids</taxon>
        <taxon>Malvales</taxon>
        <taxon>Dipterocarpaceae</taxon>
        <taxon>Rubroshorea</taxon>
    </lineage>
</organism>
<dbReference type="EMBL" id="BPVZ01000003">
    <property type="protein sequence ID" value="GKU89218.1"/>
    <property type="molecule type" value="Genomic_DNA"/>
</dbReference>
<evidence type="ECO:0000313" key="2">
    <source>
        <dbReference type="Proteomes" id="UP001054252"/>
    </source>
</evidence>
<proteinExistence type="predicted"/>
<protein>
    <submittedName>
        <fullName evidence="1">Uncharacterized protein</fullName>
    </submittedName>
</protein>
<reference evidence="1 2" key="1">
    <citation type="journal article" date="2021" name="Commun. Biol.">
        <title>The genome of Shorea leprosula (Dipterocarpaceae) highlights the ecological relevance of drought in aseasonal tropical rainforests.</title>
        <authorList>
            <person name="Ng K.K.S."/>
            <person name="Kobayashi M.J."/>
            <person name="Fawcett J.A."/>
            <person name="Hatakeyama M."/>
            <person name="Paape T."/>
            <person name="Ng C.H."/>
            <person name="Ang C.C."/>
            <person name="Tnah L.H."/>
            <person name="Lee C.T."/>
            <person name="Nishiyama T."/>
            <person name="Sese J."/>
            <person name="O'Brien M.J."/>
            <person name="Copetti D."/>
            <person name="Mohd Noor M.I."/>
            <person name="Ong R.C."/>
            <person name="Putra M."/>
            <person name="Sireger I.Z."/>
            <person name="Indrioko S."/>
            <person name="Kosugi Y."/>
            <person name="Izuno A."/>
            <person name="Isagi Y."/>
            <person name="Lee S.L."/>
            <person name="Shimizu K.K."/>
        </authorList>
    </citation>
    <scope>NUCLEOTIDE SEQUENCE [LARGE SCALE GENOMIC DNA]</scope>
    <source>
        <strain evidence="1">214</strain>
    </source>
</reference>
<accession>A0AAV5HTY1</accession>
<name>A0AAV5HTY1_9ROSI</name>
<keyword evidence="2" id="KW-1185">Reference proteome</keyword>